<dbReference type="InterPro" id="IPR014914">
    <property type="entry name" value="RES_dom"/>
</dbReference>
<proteinExistence type="predicted"/>
<dbReference type="Pfam" id="PF08808">
    <property type="entry name" value="RES"/>
    <property type="match status" value="1"/>
</dbReference>
<evidence type="ECO:0000259" key="1">
    <source>
        <dbReference type="SMART" id="SM00953"/>
    </source>
</evidence>
<name>A0A2K8YTB9_9BACT</name>
<dbReference type="Proteomes" id="UP000232883">
    <property type="component" value="Chromosome"/>
</dbReference>
<dbReference type="AlphaFoldDB" id="A0A2K8YTB9"/>
<dbReference type="OrthoDB" id="9789501at2"/>
<reference evidence="2 3" key="1">
    <citation type="submission" date="2017-11" db="EMBL/GenBank/DDBJ databases">
        <title>Taxonomic description and genome sequences of Spirosoma HA7 sp. nov., isolated from pollen microhabitat of Corylus avellana.</title>
        <authorList>
            <person name="Ambika Manirajan B."/>
            <person name="Suarez C."/>
            <person name="Ratering S."/>
            <person name="Geissler-Plaum R."/>
            <person name="Cardinale M."/>
            <person name="Sylvia S."/>
        </authorList>
    </citation>
    <scope>NUCLEOTIDE SEQUENCE [LARGE SCALE GENOMIC DNA]</scope>
    <source>
        <strain evidence="2 3">HA7</strain>
    </source>
</reference>
<organism evidence="2 3">
    <name type="scientific">Spirosoma pollinicola</name>
    <dbReference type="NCBI Taxonomy" id="2057025"/>
    <lineage>
        <taxon>Bacteria</taxon>
        <taxon>Pseudomonadati</taxon>
        <taxon>Bacteroidota</taxon>
        <taxon>Cytophagia</taxon>
        <taxon>Cytophagales</taxon>
        <taxon>Cytophagaceae</taxon>
        <taxon>Spirosoma</taxon>
    </lineage>
</organism>
<feature type="domain" description="RES" evidence="1">
    <location>
        <begin position="15"/>
        <end position="143"/>
    </location>
</feature>
<dbReference type="KEGG" id="spir:CWM47_02805"/>
<protein>
    <recommendedName>
        <fullName evidence="1">RES domain-containing protein</fullName>
    </recommendedName>
</protein>
<sequence>MEVYCINKEPYHREPLSVVGSYRHGGRWNPKGVGILYTSRTPELALLETLVHLPPLTLGELPQLWLSTLRLPDETDSIFWLDAAKLPAYWKSGTLGETQTLLAEWLQAPFCLAMAVPSAIIELSYNILLHPQHASFAEVEVIRQSPIPLDTRLRK</sequence>
<keyword evidence="3" id="KW-1185">Reference proteome</keyword>
<evidence type="ECO:0000313" key="2">
    <source>
        <dbReference type="EMBL" id="AUD00839.1"/>
    </source>
</evidence>
<dbReference type="RefSeq" id="WP_100986262.1">
    <property type="nucleotide sequence ID" value="NZ_CP025096.1"/>
</dbReference>
<accession>A0A2K8YTB9</accession>
<evidence type="ECO:0000313" key="3">
    <source>
        <dbReference type="Proteomes" id="UP000232883"/>
    </source>
</evidence>
<dbReference type="EMBL" id="CP025096">
    <property type="protein sequence ID" value="AUD00839.1"/>
    <property type="molecule type" value="Genomic_DNA"/>
</dbReference>
<dbReference type="SMART" id="SM00953">
    <property type="entry name" value="RES"/>
    <property type="match status" value="1"/>
</dbReference>
<gene>
    <name evidence="2" type="ORF">CWM47_02805</name>
</gene>